<evidence type="ECO:0008006" key="2">
    <source>
        <dbReference type="Google" id="ProtNLM"/>
    </source>
</evidence>
<accession>A0A3B0XQA4</accession>
<organism evidence="1">
    <name type="scientific">hydrothermal vent metagenome</name>
    <dbReference type="NCBI Taxonomy" id="652676"/>
    <lineage>
        <taxon>unclassified sequences</taxon>
        <taxon>metagenomes</taxon>
        <taxon>ecological metagenomes</taxon>
    </lineage>
</organism>
<name>A0A3B0XQA4_9ZZZZ</name>
<gene>
    <name evidence="1" type="ORF">MNBD_GAMMA09-2868</name>
</gene>
<protein>
    <recommendedName>
        <fullName evidence="2">SAP domain-containing protein</fullName>
    </recommendedName>
</protein>
<dbReference type="AlphaFoldDB" id="A0A3B0XQA4"/>
<proteinExistence type="predicted"/>
<dbReference type="EMBL" id="UOFI01000204">
    <property type="protein sequence ID" value="VAW70675.1"/>
    <property type="molecule type" value="Genomic_DNA"/>
</dbReference>
<evidence type="ECO:0000313" key="1">
    <source>
        <dbReference type="EMBL" id="VAW70675.1"/>
    </source>
</evidence>
<reference evidence="1" key="1">
    <citation type="submission" date="2018-06" db="EMBL/GenBank/DDBJ databases">
        <authorList>
            <person name="Zhirakovskaya E."/>
        </authorList>
    </citation>
    <scope>NUCLEOTIDE SEQUENCE</scope>
</reference>
<sequence>MKMQDIRVIAKDFGIKASSMSKARLIQTIQHSEGNFDCFSSAIDGECDQLKCLWRDDCFATARKKLHS</sequence>